<accession>A0ACB8F3M3</accession>
<name>A0ACB8F3M3_9SAUR</name>
<evidence type="ECO:0000313" key="2">
    <source>
        <dbReference type="Proteomes" id="UP000827872"/>
    </source>
</evidence>
<evidence type="ECO:0000313" key="1">
    <source>
        <dbReference type="EMBL" id="KAH7999716.1"/>
    </source>
</evidence>
<keyword evidence="2" id="KW-1185">Reference proteome</keyword>
<dbReference type="Proteomes" id="UP000827872">
    <property type="component" value="Linkage Group LG05"/>
</dbReference>
<proteinExistence type="predicted"/>
<comment type="caution">
    <text evidence="1">The sequence shown here is derived from an EMBL/GenBank/DDBJ whole genome shotgun (WGS) entry which is preliminary data.</text>
</comment>
<protein>
    <submittedName>
        <fullName evidence="1">Uncharacterized protein</fullName>
    </submittedName>
</protein>
<dbReference type="EMBL" id="CM037618">
    <property type="protein sequence ID" value="KAH7999716.1"/>
    <property type="molecule type" value="Genomic_DNA"/>
</dbReference>
<gene>
    <name evidence="1" type="ORF">K3G42_017840</name>
</gene>
<reference evidence="1" key="1">
    <citation type="submission" date="2021-08" db="EMBL/GenBank/DDBJ databases">
        <title>The first chromosome-level gecko genome reveals the dynamic sex chromosomes of Neotropical dwarf geckos (Sphaerodactylidae: Sphaerodactylus).</title>
        <authorList>
            <person name="Pinto B.J."/>
            <person name="Keating S.E."/>
            <person name="Gamble T."/>
        </authorList>
    </citation>
    <scope>NUCLEOTIDE SEQUENCE</scope>
    <source>
        <strain evidence="1">TG3544</strain>
    </source>
</reference>
<organism evidence="1 2">
    <name type="scientific">Sphaerodactylus townsendi</name>
    <dbReference type="NCBI Taxonomy" id="933632"/>
    <lineage>
        <taxon>Eukaryota</taxon>
        <taxon>Metazoa</taxon>
        <taxon>Chordata</taxon>
        <taxon>Craniata</taxon>
        <taxon>Vertebrata</taxon>
        <taxon>Euteleostomi</taxon>
        <taxon>Lepidosauria</taxon>
        <taxon>Squamata</taxon>
        <taxon>Bifurcata</taxon>
        <taxon>Gekkota</taxon>
        <taxon>Sphaerodactylidae</taxon>
        <taxon>Sphaerodactylus</taxon>
    </lineage>
</organism>
<sequence length="196" mass="22139">MAGMKAEVFILNTAGSMLPNFMSAKFETKFLGNRFSPFEELYRPERRDSWITNFTYSLQKGVAIQWVKSLTSVDASYAVAVCTGLPLERSLTHFAITTLAGSAKAWFTPDLPQNRILSKLNPADVRLETKLSFSIDKRMIFRMGIRNSLLLAGLEEYGKLTVNLPINAAVDVNLRNKNFKLEIPPCKEETHIFSLR</sequence>